<dbReference type="SUPFAM" id="SSF46911">
    <property type="entry name" value="Ribosomal protein S18"/>
    <property type="match status" value="1"/>
</dbReference>
<dbReference type="Pfam" id="PF01084">
    <property type="entry name" value="Ribosomal_S18"/>
    <property type="match status" value="1"/>
</dbReference>
<dbReference type="AlphaFoldDB" id="A0A8B8DHG5"/>
<dbReference type="GO" id="GO:0070181">
    <property type="term" value="F:small ribosomal subunit rRNA binding"/>
    <property type="evidence" value="ECO:0007669"/>
    <property type="project" value="TreeGrafter"/>
</dbReference>
<name>A0A8B8DHG5_CRAVI</name>
<evidence type="ECO:0000313" key="4">
    <source>
        <dbReference type="Proteomes" id="UP000694844"/>
    </source>
</evidence>
<dbReference type="OrthoDB" id="10054543at2759"/>
<gene>
    <name evidence="5" type="primary">LOC111126648</name>
</gene>
<reference evidence="5" key="1">
    <citation type="submission" date="2025-08" db="UniProtKB">
        <authorList>
            <consortium name="RefSeq"/>
        </authorList>
    </citation>
    <scope>IDENTIFICATION</scope>
    <source>
        <tissue evidence="5">Whole sample</tissue>
    </source>
</reference>
<dbReference type="PANTHER" id="PTHR13479:SF66">
    <property type="entry name" value="LARGE RIBOSOMAL SUBUNIT PROTEIN ML66"/>
    <property type="match status" value="1"/>
</dbReference>
<dbReference type="InterPro" id="IPR001648">
    <property type="entry name" value="Ribosomal_bS18"/>
</dbReference>
<dbReference type="Proteomes" id="UP000694844">
    <property type="component" value="Chromosome 3"/>
</dbReference>
<organism evidence="4 5">
    <name type="scientific">Crassostrea virginica</name>
    <name type="common">Eastern oyster</name>
    <dbReference type="NCBI Taxonomy" id="6565"/>
    <lineage>
        <taxon>Eukaryota</taxon>
        <taxon>Metazoa</taxon>
        <taxon>Spiralia</taxon>
        <taxon>Lophotrochozoa</taxon>
        <taxon>Mollusca</taxon>
        <taxon>Bivalvia</taxon>
        <taxon>Autobranchia</taxon>
        <taxon>Pteriomorphia</taxon>
        <taxon>Ostreida</taxon>
        <taxon>Ostreoidea</taxon>
        <taxon>Ostreidae</taxon>
        <taxon>Crassostrea</taxon>
    </lineage>
</organism>
<accession>A0A8B8DHG5</accession>
<comment type="similarity">
    <text evidence="3">Belongs to the bacterial ribosomal protein bS18 family.</text>
</comment>
<dbReference type="GeneID" id="111126648"/>
<dbReference type="RefSeq" id="XP_022327140.1">
    <property type="nucleotide sequence ID" value="XM_022471432.1"/>
</dbReference>
<dbReference type="GO" id="GO:0003735">
    <property type="term" value="F:structural constituent of ribosome"/>
    <property type="evidence" value="ECO:0007669"/>
    <property type="project" value="InterPro"/>
</dbReference>
<proteinExistence type="inferred from homology"/>
<keyword evidence="2 3" id="KW-0687">Ribonucleoprotein</keyword>
<evidence type="ECO:0000256" key="1">
    <source>
        <dbReference type="ARBA" id="ARBA00022980"/>
    </source>
</evidence>
<dbReference type="GO" id="GO:0005763">
    <property type="term" value="C:mitochondrial small ribosomal subunit"/>
    <property type="evidence" value="ECO:0007669"/>
    <property type="project" value="TreeGrafter"/>
</dbReference>
<keyword evidence="4" id="KW-1185">Reference proteome</keyword>
<evidence type="ECO:0000256" key="2">
    <source>
        <dbReference type="ARBA" id="ARBA00023274"/>
    </source>
</evidence>
<protein>
    <submittedName>
        <fullName evidence="5">28S ribosomal protein S18a, mitochondrial-like</fullName>
    </submittedName>
</protein>
<dbReference type="NCBIfam" id="TIGR00165">
    <property type="entry name" value="S18"/>
    <property type="match status" value="1"/>
</dbReference>
<keyword evidence="1 3" id="KW-0689">Ribosomal protein</keyword>
<dbReference type="InterPro" id="IPR036870">
    <property type="entry name" value="Ribosomal_bS18_sf"/>
</dbReference>
<evidence type="ECO:0000256" key="3">
    <source>
        <dbReference type="RuleBase" id="RU003910"/>
    </source>
</evidence>
<dbReference type="PRINTS" id="PR00974">
    <property type="entry name" value="RIBOSOMALS18"/>
</dbReference>
<dbReference type="GO" id="GO:0032543">
    <property type="term" value="P:mitochondrial translation"/>
    <property type="evidence" value="ECO:0007669"/>
    <property type="project" value="TreeGrafter"/>
</dbReference>
<sequence length="149" mass="17332">MARLLTNIFQKSLIRQFSTSQSVFAIKVKETKTAKDVTVVEGERVESPWKNNVLKSDELKNEACPICRLNLDIKYTDVLILHQFLTDKGRLLPRRATGVCLKSQRKLQEAIHKAQRAGLMPQLRPASRRERVFPIANFKWKRFPSYYDD</sequence>
<dbReference type="Gene3D" id="4.10.640.10">
    <property type="entry name" value="Ribosomal protein S18"/>
    <property type="match status" value="1"/>
</dbReference>
<evidence type="ECO:0000313" key="5">
    <source>
        <dbReference type="RefSeq" id="XP_022327140.1"/>
    </source>
</evidence>
<dbReference type="PANTHER" id="PTHR13479">
    <property type="entry name" value="30S RIBOSOMAL PROTEIN S18"/>
    <property type="match status" value="1"/>
</dbReference>
<dbReference type="KEGG" id="cvn:111126648"/>